<feature type="transmembrane region" description="Helical" evidence="5">
    <location>
        <begin position="193"/>
        <end position="209"/>
    </location>
</feature>
<evidence type="ECO:0000256" key="1">
    <source>
        <dbReference type="ARBA" id="ARBA00004141"/>
    </source>
</evidence>
<dbReference type="SMART" id="SM01417">
    <property type="entry name" value="Solute_trans_a"/>
    <property type="match status" value="1"/>
</dbReference>
<dbReference type="OrthoDB" id="5348404at2759"/>
<protein>
    <submittedName>
        <fullName evidence="6">Uncharacterized protein</fullName>
    </submittedName>
</protein>
<dbReference type="EMBL" id="CAMXCT010001524">
    <property type="protein sequence ID" value="CAI3990867.1"/>
    <property type="molecule type" value="Genomic_DNA"/>
</dbReference>
<sequence length="548" mass="61320">MADLQQVLSLPHIWDIVVHGDEAEWEGLRRDSKIRDSKQVDRERYFVGVFVAIGLLLLSTVLALVHQRELYRAEASDRAHYYQLMHLLPLVVAVACCLEVSLSTVAAATLVLQEIWEAVALHYFGLTIVCLMGGKEATVQKLASCEAHGSFGTSRWCVPPCCCLVPLTPCLQDGNKTFDFSTLRKMRFMIEQYCYVTPLTAFVEGILQWQEKQQQIHMDFWVGSVQVLRLVSMFICLQALFALYHATKKSLKKYQTTLKFLSIKALIILSAVQKILLAWVFRWHLVDLPPSRVFSAADAALRMHAFLLLMEGEDEAEALTALTALIWEILGVSEDVHECGVGKDADPSLLDLGIIDFKNQHLATGCPTLHGLAPRMSFSDVGTEWYSRPKSIINGRDDLIKQPRPVTDDPFQDDETPRWLRCALSHAPLLSGPVVSDMKGNLFLKEDFLLALLKKRLPLHLSHVESRRDVFDCNLRRKDGLFLCPITGDELGSAAGKRSARILRPCGCVISQAAVELATSALQICEACGKEVEDFVTLGTTDGKRRRT</sequence>
<feature type="transmembrane region" description="Helical" evidence="5">
    <location>
        <begin position="45"/>
        <end position="66"/>
    </location>
</feature>
<comment type="subcellular location">
    <subcellularLocation>
        <location evidence="1">Membrane</location>
        <topology evidence="1">Multi-pass membrane protein</topology>
    </subcellularLocation>
</comment>
<evidence type="ECO:0000313" key="8">
    <source>
        <dbReference type="Proteomes" id="UP001152797"/>
    </source>
</evidence>
<evidence type="ECO:0000313" key="6">
    <source>
        <dbReference type="EMBL" id="CAI3990867.1"/>
    </source>
</evidence>
<dbReference type="AlphaFoldDB" id="A0A9P1CGT4"/>
<accession>A0A9P1CGT4</accession>
<dbReference type="Pfam" id="PF03619">
    <property type="entry name" value="Solute_trans_a"/>
    <property type="match status" value="1"/>
</dbReference>
<evidence type="ECO:0000256" key="5">
    <source>
        <dbReference type="SAM" id="Phobius"/>
    </source>
</evidence>
<feature type="transmembrane region" description="Helical" evidence="5">
    <location>
        <begin position="87"/>
        <end position="109"/>
    </location>
</feature>
<evidence type="ECO:0000256" key="3">
    <source>
        <dbReference type="ARBA" id="ARBA00022989"/>
    </source>
</evidence>
<dbReference type="GO" id="GO:0016020">
    <property type="term" value="C:membrane"/>
    <property type="evidence" value="ECO:0007669"/>
    <property type="project" value="UniProtKB-SubCell"/>
</dbReference>
<dbReference type="InterPro" id="IPR005178">
    <property type="entry name" value="Ostalpha/TMEM184C"/>
</dbReference>
<keyword evidence="4 5" id="KW-0472">Membrane</keyword>
<evidence type="ECO:0000256" key="4">
    <source>
        <dbReference type="ARBA" id="ARBA00023136"/>
    </source>
</evidence>
<dbReference type="Pfam" id="PF04641">
    <property type="entry name" value="Rtf2"/>
    <property type="match status" value="1"/>
</dbReference>
<organism evidence="6">
    <name type="scientific">Cladocopium goreaui</name>
    <dbReference type="NCBI Taxonomy" id="2562237"/>
    <lineage>
        <taxon>Eukaryota</taxon>
        <taxon>Sar</taxon>
        <taxon>Alveolata</taxon>
        <taxon>Dinophyceae</taxon>
        <taxon>Suessiales</taxon>
        <taxon>Symbiodiniaceae</taxon>
        <taxon>Cladocopium</taxon>
    </lineage>
</organism>
<reference evidence="7 8" key="2">
    <citation type="submission" date="2024-05" db="EMBL/GenBank/DDBJ databases">
        <authorList>
            <person name="Chen Y."/>
            <person name="Shah S."/>
            <person name="Dougan E. K."/>
            <person name="Thang M."/>
            <person name="Chan C."/>
        </authorList>
    </citation>
    <scope>NUCLEOTIDE SEQUENCE [LARGE SCALE GENOMIC DNA]</scope>
</reference>
<feature type="transmembrane region" description="Helical" evidence="5">
    <location>
        <begin position="265"/>
        <end position="285"/>
    </location>
</feature>
<reference evidence="6" key="1">
    <citation type="submission" date="2022-10" db="EMBL/GenBank/DDBJ databases">
        <authorList>
            <person name="Chen Y."/>
            <person name="Dougan E. K."/>
            <person name="Chan C."/>
            <person name="Rhodes N."/>
            <person name="Thang M."/>
        </authorList>
    </citation>
    <scope>NUCLEOTIDE SEQUENCE</scope>
</reference>
<dbReference type="PANTHER" id="PTHR23423">
    <property type="entry name" value="ORGANIC SOLUTE TRANSPORTER-RELATED"/>
    <property type="match status" value="1"/>
</dbReference>
<comment type="caution">
    <text evidence="6">The sequence shown here is derived from an EMBL/GenBank/DDBJ whole genome shotgun (WGS) entry which is preliminary data.</text>
</comment>
<gene>
    <name evidence="6" type="ORF">C1SCF055_LOCUS17819</name>
</gene>
<evidence type="ECO:0000256" key="2">
    <source>
        <dbReference type="ARBA" id="ARBA00022692"/>
    </source>
</evidence>
<feature type="transmembrane region" description="Helical" evidence="5">
    <location>
        <begin position="221"/>
        <end position="244"/>
    </location>
</feature>
<dbReference type="Proteomes" id="UP001152797">
    <property type="component" value="Unassembled WGS sequence"/>
</dbReference>
<dbReference type="EMBL" id="CAMXCT020001524">
    <property type="protein sequence ID" value="CAL1144242.1"/>
    <property type="molecule type" value="Genomic_DNA"/>
</dbReference>
<evidence type="ECO:0000313" key="7">
    <source>
        <dbReference type="EMBL" id="CAL4778179.1"/>
    </source>
</evidence>
<dbReference type="EMBL" id="CAMXCT030001524">
    <property type="protein sequence ID" value="CAL4778179.1"/>
    <property type="molecule type" value="Genomic_DNA"/>
</dbReference>
<keyword evidence="8" id="KW-1185">Reference proteome</keyword>
<keyword evidence="2 5" id="KW-0812">Transmembrane</keyword>
<keyword evidence="3 5" id="KW-1133">Transmembrane helix</keyword>
<name>A0A9P1CGT4_9DINO</name>
<proteinExistence type="predicted"/>